<protein>
    <submittedName>
        <fullName evidence="2">Uncharacterized protein</fullName>
    </submittedName>
</protein>
<dbReference type="AlphaFoldDB" id="A0A0F9M3L0"/>
<evidence type="ECO:0000256" key="1">
    <source>
        <dbReference type="SAM" id="Coils"/>
    </source>
</evidence>
<reference evidence="2" key="1">
    <citation type="journal article" date="2015" name="Nature">
        <title>Complex archaea that bridge the gap between prokaryotes and eukaryotes.</title>
        <authorList>
            <person name="Spang A."/>
            <person name="Saw J.H."/>
            <person name="Jorgensen S.L."/>
            <person name="Zaremba-Niedzwiedzka K."/>
            <person name="Martijn J."/>
            <person name="Lind A.E."/>
            <person name="van Eijk R."/>
            <person name="Schleper C."/>
            <person name="Guy L."/>
            <person name="Ettema T.J."/>
        </authorList>
    </citation>
    <scope>NUCLEOTIDE SEQUENCE</scope>
</reference>
<gene>
    <name evidence="2" type="ORF">LCGC14_1203210</name>
</gene>
<comment type="caution">
    <text evidence="2">The sequence shown here is derived from an EMBL/GenBank/DDBJ whole genome shotgun (WGS) entry which is preliminary data.</text>
</comment>
<organism evidence="2">
    <name type="scientific">marine sediment metagenome</name>
    <dbReference type="NCBI Taxonomy" id="412755"/>
    <lineage>
        <taxon>unclassified sequences</taxon>
        <taxon>metagenomes</taxon>
        <taxon>ecological metagenomes</taxon>
    </lineage>
</organism>
<sequence length="107" mass="13115">MDKKKFDEKIKKYHNLNKQIKKMNKIKKKLNDELKEDIKQRKKFEFEIMGLRIALSEKERTNPDNNKIKKFLLDKDEKISDYYKKSKFWTLTVVEIETTLKMENIDE</sequence>
<accession>A0A0F9M3L0</accession>
<feature type="coiled-coil region" evidence="1">
    <location>
        <begin position="13"/>
        <end position="47"/>
    </location>
</feature>
<dbReference type="EMBL" id="LAZR01006203">
    <property type="protein sequence ID" value="KKM93951.1"/>
    <property type="molecule type" value="Genomic_DNA"/>
</dbReference>
<evidence type="ECO:0000313" key="2">
    <source>
        <dbReference type="EMBL" id="KKM93951.1"/>
    </source>
</evidence>
<name>A0A0F9M3L0_9ZZZZ</name>
<keyword evidence="1" id="KW-0175">Coiled coil</keyword>
<proteinExistence type="predicted"/>